<dbReference type="SUPFAM" id="SSF53474">
    <property type="entry name" value="alpha/beta-Hydrolases"/>
    <property type="match status" value="1"/>
</dbReference>
<feature type="region of interest" description="Disordered" evidence="2">
    <location>
        <begin position="519"/>
        <end position="538"/>
    </location>
</feature>
<dbReference type="GO" id="GO:0006508">
    <property type="term" value="P:proteolysis"/>
    <property type="evidence" value="ECO:0007669"/>
    <property type="project" value="InterPro"/>
</dbReference>
<proteinExistence type="inferred from homology"/>
<dbReference type="PANTHER" id="PTHR11802:SF70">
    <property type="entry name" value="SERINE CARBOXYPEPTIDASE CTSA-3.1"/>
    <property type="match status" value="1"/>
</dbReference>
<name>A0AAF3J4J8_9BILA</name>
<accession>A0AAF3J4J8</accession>
<evidence type="ECO:0000256" key="2">
    <source>
        <dbReference type="SAM" id="MobiDB-lite"/>
    </source>
</evidence>
<dbReference type="Pfam" id="PF00450">
    <property type="entry name" value="Peptidase_S10"/>
    <property type="match status" value="1"/>
</dbReference>
<dbReference type="InterPro" id="IPR029058">
    <property type="entry name" value="AB_hydrolase_fold"/>
</dbReference>
<feature type="chain" id="PRO_5041973523" evidence="3">
    <location>
        <begin position="20"/>
        <end position="575"/>
    </location>
</feature>
<feature type="region of interest" description="Disordered" evidence="2">
    <location>
        <begin position="545"/>
        <end position="575"/>
    </location>
</feature>
<evidence type="ECO:0000256" key="3">
    <source>
        <dbReference type="SAM" id="SignalP"/>
    </source>
</evidence>
<comment type="similarity">
    <text evidence="1">Belongs to the peptidase S10 family.</text>
</comment>
<sequence>MDKFFCVLFVYSTVSTLFAADPKNDKVNHLPGLNFEINYDLYSGYLNAGKNGDWKMHYMLIESKGPKSDDDPILVWLQGGPGCSSFGAIFEELGPFYMSPDGKSLFENKYAWNNRANLLFLESPIGVGFSYDKTNPQFDDANDDQAKEMNYVALSDFFNSYSKYTNRSFFLAGESYSGVYIPMLAARLVQGIANGTFPNPNFQGAAIGNGYLDVARLYNSLVLWSGYHGRVSVQEWDFLKSECTSGMSRMGDMDTYNFFSYLRTTNYLTDFASDNSTCGNLIMRLVTVPDGMDAENYYQDCFDPKWYQSSMEKLDKTLPKHPAKLKRIRRRAAIHEKASFYQSFATSFNYGSTDPFNGYPCWNYVPRWHWVNSLEVKKALNIDESWIDSNYTWFDCNNDMYNKYVMTYIEQYQFFEIFFKINTKKDFRFLIYNGDVDTVCNYLGDAWFVLELAKRNGMSASDRKEWWFAGQTAGYTQRYTHSNGVIVDLVTVKGAGHFVPTDRPGASRQMITNFILPDKDNKPDYNSTTNADPMPTFSPIIETETSKMTESSTTNTASTASLSPSFETTTKMRVN</sequence>
<dbReference type="Gene3D" id="3.40.50.1820">
    <property type="entry name" value="alpha/beta hydrolase"/>
    <property type="match status" value="1"/>
</dbReference>
<dbReference type="PANTHER" id="PTHR11802">
    <property type="entry name" value="SERINE PROTEASE FAMILY S10 SERINE CARBOXYPEPTIDASE"/>
    <property type="match status" value="1"/>
</dbReference>
<dbReference type="WBParaSite" id="MBELARI_LOCUS15764">
    <property type="protein sequence ID" value="MBELARI_LOCUS15764"/>
    <property type="gene ID" value="MBELARI_LOCUS15764"/>
</dbReference>
<dbReference type="InterPro" id="IPR033124">
    <property type="entry name" value="Ser_caboxypep_his_AS"/>
</dbReference>
<dbReference type="PRINTS" id="PR00724">
    <property type="entry name" value="CRBOXYPTASEC"/>
</dbReference>
<keyword evidence="3" id="KW-0732">Signal</keyword>
<dbReference type="InterPro" id="IPR001563">
    <property type="entry name" value="Peptidase_S10"/>
</dbReference>
<dbReference type="PROSITE" id="PS00560">
    <property type="entry name" value="CARBOXYPEPT_SER_HIS"/>
    <property type="match status" value="1"/>
</dbReference>
<dbReference type="Proteomes" id="UP000887575">
    <property type="component" value="Unassembled WGS sequence"/>
</dbReference>
<reference evidence="5" key="1">
    <citation type="submission" date="2024-02" db="UniProtKB">
        <authorList>
            <consortium name="WormBaseParasite"/>
        </authorList>
    </citation>
    <scope>IDENTIFICATION</scope>
</reference>
<evidence type="ECO:0000313" key="5">
    <source>
        <dbReference type="WBParaSite" id="MBELARI_LOCUS15764"/>
    </source>
</evidence>
<feature type="signal peptide" evidence="3">
    <location>
        <begin position="1"/>
        <end position="19"/>
    </location>
</feature>
<keyword evidence="4" id="KW-1185">Reference proteome</keyword>
<evidence type="ECO:0000256" key="1">
    <source>
        <dbReference type="ARBA" id="ARBA00009431"/>
    </source>
</evidence>
<organism evidence="4 5">
    <name type="scientific">Mesorhabditis belari</name>
    <dbReference type="NCBI Taxonomy" id="2138241"/>
    <lineage>
        <taxon>Eukaryota</taxon>
        <taxon>Metazoa</taxon>
        <taxon>Ecdysozoa</taxon>
        <taxon>Nematoda</taxon>
        <taxon>Chromadorea</taxon>
        <taxon>Rhabditida</taxon>
        <taxon>Rhabditina</taxon>
        <taxon>Rhabditomorpha</taxon>
        <taxon>Rhabditoidea</taxon>
        <taxon>Rhabditidae</taxon>
        <taxon>Mesorhabditinae</taxon>
        <taxon>Mesorhabditis</taxon>
    </lineage>
</organism>
<dbReference type="GO" id="GO:0004185">
    <property type="term" value="F:serine-type carboxypeptidase activity"/>
    <property type="evidence" value="ECO:0007669"/>
    <property type="project" value="InterPro"/>
</dbReference>
<feature type="compositionally biased region" description="Low complexity" evidence="2">
    <location>
        <begin position="545"/>
        <end position="565"/>
    </location>
</feature>
<dbReference type="FunFam" id="3.40.50.12670:FF:000002">
    <property type="entry name" value="Carboxypeptidase"/>
    <property type="match status" value="1"/>
</dbReference>
<protein>
    <submittedName>
        <fullName evidence="5">Carboxypeptidase</fullName>
    </submittedName>
</protein>
<feature type="compositionally biased region" description="Polar residues" evidence="2">
    <location>
        <begin position="566"/>
        <end position="575"/>
    </location>
</feature>
<evidence type="ECO:0000313" key="4">
    <source>
        <dbReference type="Proteomes" id="UP000887575"/>
    </source>
</evidence>
<dbReference type="AlphaFoldDB" id="A0AAF3J4J8"/>
<dbReference type="Gene3D" id="3.40.50.12670">
    <property type="match status" value="1"/>
</dbReference>